<evidence type="ECO:0000313" key="6">
    <source>
        <dbReference type="EMBL" id="CAF0832895.1"/>
    </source>
</evidence>
<accession>A0A813V4X6</accession>
<proteinExistence type="predicted"/>
<evidence type="ECO:0000256" key="2">
    <source>
        <dbReference type="ARBA" id="ARBA00022723"/>
    </source>
</evidence>
<reference evidence="6" key="1">
    <citation type="submission" date="2021-02" db="EMBL/GenBank/DDBJ databases">
        <authorList>
            <person name="Nowell W R."/>
        </authorList>
    </citation>
    <scope>NUCLEOTIDE SEQUENCE</scope>
</reference>
<keyword evidence="8" id="KW-1185">Reference proteome</keyword>
<keyword evidence="2" id="KW-0479">Metal-binding</keyword>
<keyword evidence="1" id="KW-0004">4Fe-4S</keyword>
<dbReference type="GO" id="GO:0051539">
    <property type="term" value="F:4 iron, 4 sulfur cluster binding"/>
    <property type="evidence" value="ECO:0007669"/>
    <property type="project" value="UniProtKB-KW"/>
</dbReference>
<dbReference type="EMBL" id="CAJOBC010000733">
    <property type="protein sequence ID" value="CAF3619966.1"/>
    <property type="molecule type" value="Genomic_DNA"/>
</dbReference>
<evidence type="ECO:0000313" key="8">
    <source>
        <dbReference type="Proteomes" id="UP000663829"/>
    </source>
</evidence>
<evidence type="ECO:0000256" key="5">
    <source>
        <dbReference type="ARBA" id="ARBA00023014"/>
    </source>
</evidence>
<protein>
    <recommendedName>
        <fullName evidence="9">FAD dependent oxidoreductase</fullName>
    </recommendedName>
</protein>
<evidence type="ECO:0000256" key="3">
    <source>
        <dbReference type="ARBA" id="ARBA00023002"/>
    </source>
</evidence>
<dbReference type="Proteomes" id="UP000663829">
    <property type="component" value="Unassembled WGS sequence"/>
</dbReference>
<dbReference type="Pfam" id="PF12831">
    <property type="entry name" value="FAD_oxidored"/>
    <property type="match status" value="1"/>
</dbReference>
<keyword evidence="3" id="KW-0560">Oxidoreductase</keyword>
<dbReference type="AlphaFoldDB" id="A0A813V4X6"/>
<dbReference type="GO" id="GO:0016491">
    <property type="term" value="F:oxidoreductase activity"/>
    <property type="evidence" value="ECO:0007669"/>
    <property type="project" value="UniProtKB-KW"/>
</dbReference>
<dbReference type="PANTHER" id="PTHR43498:SF1">
    <property type="entry name" value="COB--COM HETERODISULFIDE REDUCTASE IRON-SULFUR SUBUNIT A"/>
    <property type="match status" value="1"/>
</dbReference>
<dbReference type="InterPro" id="IPR036188">
    <property type="entry name" value="FAD/NAD-bd_sf"/>
</dbReference>
<name>A0A813V4X6_9BILA</name>
<evidence type="ECO:0000256" key="4">
    <source>
        <dbReference type="ARBA" id="ARBA00023004"/>
    </source>
</evidence>
<dbReference type="EMBL" id="CAJNOQ010000733">
    <property type="protein sequence ID" value="CAF0832895.1"/>
    <property type="molecule type" value="Genomic_DNA"/>
</dbReference>
<evidence type="ECO:0000256" key="1">
    <source>
        <dbReference type="ARBA" id="ARBA00022485"/>
    </source>
</evidence>
<organism evidence="6 8">
    <name type="scientific">Didymodactylos carnosus</name>
    <dbReference type="NCBI Taxonomy" id="1234261"/>
    <lineage>
        <taxon>Eukaryota</taxon>
        <taxon>Metazoa</taxon>
        <taxon>Spiralia</taxon>
        <taxon>Gnathifera</taxon>
        <taxon>Rotifera</taxon>
        <taxon>Eurotatoria</taxon>
        <taxon>Bdelloidea</taxon>
        <taxon>Philodinida</taxon>
        <taxon>Philodinidae</taxon>
        <taxon>Didymodactylos</taxon>
    </lineage>
</organism>
<dbReference type="Proteomes" id="UP000681722">
    <property type="component" value="Unassembled WGS sequence"/>
</dbReference>
<comment type="caution">
    <text evidence="6">The sequence shown here is derived from an EMBL/GenBank/DDBJ whole genome shotgun (WGS) entry which is preliminary data.</text>
</comment>
<sequence>MSQTTPAGIAAAITAARTSPSLQIALIEPSANIGGMSAAGGIGLRDLGLEETIIGTVAFDWVQNNAKYYNGTKTKVYQPDMNISQQSFLDLLTQYKNIELVTSIGPILRPSLVMNGSRIISLGTWTASVWIDASYDGDLTRFTGATYTYGRESVSQYNESYAGVRPYTSFGNFLPNYPVNATLENGTLAPYISPDQLLPVGNADDNMMGYSYRLCLTPTQSKQAPFPKPSNYNETNFVILQRYIDSLIATGKYPNGPPFETLVDVFSYRNYPNGDKFDMCDSATSGFTSDAINLNKGYVMKTAEERKEIEQITYDYVMGLIWYILTSSLVPEHTRTTLQRYGLCNDQWNDNNHIPPQMYVREGLRLVNDHVFTQNHIVSGQCYEDSVALGSWGYDIHVVTRTANLSHVNNEGQLVAKIAKLPNSKSGPVFEIPYTIMVPSHNQVTNLLVPVCHAATHVAYSATRVEPHFMQLGGAAGYAAAWSVLTGNVDVQKVDQEIVPSKPCLTVNHTIPKFTSVDAFCIISGISFLPGCHFQKQLQKNVVNELKRIFKAYNESKLSIQEFIKNEMKNNQVKCTLIQTFGPKAADVVFDLVNKAKSVQLQRMISMSNNNNKSIQHMPGKKQLKMASIVRKVINMSSSAG</sequence>
<dbReference type="OrthoDB" id="9999324at2759"/>
<dbReference type="PANTHER" id="PTHR43498">
    <property type="entry name" value="FERREDOXIN:COB-COM HETERODISULFIDE REDUCTASE SUBUNIT A"/>
    <property type="match status" value="1"/>
</dbReference>
<dbReference type="SUPFAM" id="SSF51905">
    <property type="entry name" value="FAD/NAD(P)-binding domain"/>
    <property type="match status" value="1"/>
</dbReference>
<dbReference type="GO" id="GO:0046872">
    <property type="term" value="F:metal ion binding"/>
    <property type="evidence" value="ECO:0007669"/>
    <property type="project" value="UniProtKB-KW"/>
</dbReference>
<gene>
    <name evidence="6" type="ORF">GPM918_LOCUS5149</name>
    <name evidence="7" type="ORF">SRO942_LOCUS5149</name>
</gene>
<evidence type="ECO:0008006" key="9">
    <source>
        <dbReference type="Google" id="ProtNLM"/>
    </source>
</evidence>
<dbReference type="InterPro" id="IPR039650">
    <property type="entry name" value="HdrA-like"/>
</dbReference>
<keyword evidence="5" id="KW-0411">Iron-sulfur</keyword>
<keyword evidence="4" id="KW-0408">Iron</keyword>
<evidence type="ECO:0000313" key="7">
    <source>
        <dbReference type="EMBL" id="CAF3619966.1"/>
    </source>
</evidence>